<evidence type="ECO:0000313" key="3">
    <source>
        <dbReference type="Proteomes" id="UP000288805"/>
    </source>
</evidence>
<feature type="compositionally biased region" description="Basic and acidic residues" evidence="1">
    <location>
        <begin position="12"/>
        <end position="31"/>
    </location>
</feature>
<gene>
    <name evidence="2" type="ORF">CK203_113296</name>
</gene>
<organism evidence="2 3">
    <name type="scientific">Vitis vinifera</name>
    <name type="common">Grape</name>
    <dbReference type="NCBI Taxonomy" id="29760"/>
    <lineage>
        <taxon>Eukaryota</taxon>
        <taxon>Viridiplantae</taxon>
        <taxon>Streptophyta</taxon>
        <taxon>Embryophyta</taxon>
        <taxon>Tracheophyta</taxon>
        <taxon>Spermatophyta</taxon>
        <taxon>Magnoliopsida</taxon>
        <taxon>eudicotyledons</taxon>
        <taxon>Gunneridae</taxon>
        <taxon>Pentapetalae</taxon>
        <taxon>rosids</taxon>
        <taxon>Vitales</taxon>
        <taxon>Vitaceae</taxon>
        <taxon>Viteae</taxon>
        <taxon>Vitis</taxon>
    </lineage>
</organism>
<evidence type="ECO:0000313" key="2">
    <source>
        <dbReference type="EMBL" id="RVW45653.1"/>
    </source>
</evidence>
<proteinExistence type="predicted"/>
<accession>A0A438EDM4</accession>
<dbReference type="Proteomes" id="UP000288805">
    <property type="component" value="Unassembled WGS sequence"/>
</dbReference>
<sequence>MSTKQGNASKRFLGEEMARDAEEEGGTRTSKESSLTSSDGISYPQQNPFNSDMDNVPRATGLSMIRSKPHEISSLRSAPAFGTPQSIFPMELLPQTGVFQPVHHGQHMNSSLANQLSTTPQQNVMVPTIKPTVMVNPYEAGANNYMPQKFCFQPPSRPQVPVETFPPAFISQLVDKQHHYQQMTNNSSFNSYGPQQAEAYHNFLIPTMPNPQFPNISLQDHSTPHQPFNWFTQGLGNESQESPHTSTHAPRCTNLVYDPAFEEMGLPIDPHLRLFLSSMNQNKAAGRKTNPHN</sequence>
<name>A0A438EDM4_VITVI</name>
<protein>
    <submittedName>
        <fullName evidence="2">Uncharacterized protein</fullName>
    </submittedName>
</protein>
<comment type="caution">
    <text evidence="2">The sequence shown here is derived from an EMBL/GenBank/DDBJ whole genome shotgun (WGS) entry which is preliminary data.</text>
</comment>
<dbReference type="AlphaFoldDB" id="A0A438EDM4"/>
<feature type="compositionally biased region" description="Polar residues" evidence="1">
    <location>
        <begin position="32"/>
        <end position="53"/>
    </location>
</feature>
<reference evidence="2 3" key="1">
    <citation type="journal article" date="2018" name="PLoS Genet.">
        <title>Population sequencing reveals clonal diversity and ancestral inbreeding in the grapevine cultivar Chardonnay.</title>
        <authorList>
            <person name="Roach M.J."/>
            <person name="Johnson D.L."/>
            <person name="Bohlmann J."/>
            <person name="van Vuuren H.J."/>
            <person name="Jones S.J."/>
            <person name="Pretorius I.S."/>
            <person name="Schmidt S.A."/>
            <person name="Borneman A.R."/>
        </authorList>
    </citation>
    <scope>NUCLEOTIDE SEQUENCE [LARGE SCALE GENOMIC DNA]</scope>
    <source>
        <strain evidence="3">cv. Chardonnay</strain>
        <tissue evidence="2">Leaf</tissue>
    </source>
</reference>
<feature type="region of interest" description="Disordered" evidence="1">
    <location>
        <begin position="1"/>
        <end position="57"/>
    </location>
</feature>
<evidence type="ECO:0000256" key="1">
    <source>
        <dbReference type="SAM" id="MobiDB-lite"/>
    </source>
</evidence>
<dbReference type="EMBL" id="QGNW01001320">
    <property type="protein sequence ID" value="RVW45653.1"/>
    <property type="molecule type" value="Genomic_DNA"/>
</dbReference>